<evidence type="ECO:0000313" key="3">
    <source>
        <dbReference type="Proteomes" id="UP000199496"/>
    </source>
</evidence>
<reference evidence="2 3" key="1">
    <citation type="submission" date="2016-10" db="EMBL/GenBank/DDBJ databases">
        <authorList>
            <person name="de Groot N.N."/>
        </authorList>
    </citation>
    <scope>NUCLEOTIDE SEQUENCE [LARGE SCALE GENOMIC DNA]</scope>
    <source>
        <strain evidence="2 3">B7-7</strain>
    </source>
</reference>
<protein>
    <submittedName>
        <fullName evidence="2">Uncharacterized protein</fullName>
    </submittedName>
</protein>
<dbReference type="Proteomes" id="UP000199496">
    <property type="component" value="Unassembled WGS sequence"/>
</dbReference>
<dbReference type="EMBL" id="FOFO01000028">
    <property type="protein sequence ID" value="SEQ39570.1"/>
    <property type="molecule type" value="Genomic_DNA"/>
</dbReference>
<sequence length="453" mass="50614">MNLHRHDQTDNHQMANNPFIRESVPKESSPWHIVPMADYVIPSDDRVSLIKKRWKSLHRLFGRVDKEASVARAEEELRALPNVRLANLVPPINWSLVAEAFAEAHNQITADASGRGKIDLRSSSGEDEPVRFLIGQPCCNHAATVQRWAAREQARVLTPPETAQILAGGESWLESLPTRGGDQAWVLPALERCFLRHTNGLDLVRRFLERAISGELGPGVIGCDSWAFAFVQRIWPLPGTAALTLQAFDGAALADLFVKPKANSGARHETRFLSASSGESLLPEETQTTSRGESSESKLVQTSSELRQLATHCRGNPGLAWHYWRKQLRSEPQHDQQNREEEQDGARSAGQRAGQPPDDIVWVVRDVEPPALPADTDEDVAFVLHALLLHRGLTTDLLALLLPIPRARVASQLLRLQVLGLLVREDERWQVAPLAYPVVREFLRDRSYLIDAF</sequence>
<dbReference type="OrthoDB" id="258935at2"/>
<dbReference type="AlphaFoldDB" id="A0A1H9FNL5"/>
<feature type="region of interest" description="Disordered" evidence="1">
    <location>
        <begin position="330"/>
        <end position="356"/>
    </location>
</feature>
<evidence type="ECO:0000256" key="1">
    <source>
        <dbReference type="SAM" id="MobiDB-lite"/>
    </source>
</evidence>
<organism evidence="2 3">
    <name type="scientific">Ectothiorhodospira magna</name>
    <dbReference type="NCBI Taxonomy" id="867345"/>
    <lineage>
        <taxon>Bacteria</taxon>
        <taxon>Pseudomonadati</taxon>
        <taxon>Pseudomonadota</taxon>
        <taxon>Gammaproteobacteria</taxon>
        <taxon>Chromatiales</taxon>
        <taxon>Ectothiorhodospiraceae</taxon>
        <taxon>Ectothiorhodospira</taxon>
    </lineage>
</organism>
<feature type="region of interest" description="Disordered" evidence="1">
    <location>
        <begin position="273"/>
        <end position="301"/>
    </location>
</feature>
<accession>A0A1H9FNL5</accession>
<dbReference type="RefSeq" id="WP_143339756.1">
    <property type="nucleotide sequence ID" value="NZ_FOFO01000028.1"/>
</dbReference>
<dbReference type="STRING" id="867345.SAMN05421693_12813"/>
<proteinExistence type="predicted"/>
<gene>
    <name evidence="2" type="ORF">SAMN05421693_12813</name>
</gene>
<feature type="compositionally biased region" description="Basic and acidic residues" evidence="1">
    <location>
        <begin position="330"/>
        <end position="340"/>
    </location>
</feature>
<evidence type="ECO:0000313" key="2">
    <source>
        <dbReference type="EMBL" id="SEQ39570.1"/>
    </source>
</evidence>
<name>A0A1H9FNL5_9GAMM</name>
<keyword evidence="3" id="KW-1185">Reference proteome</keyword>